<reference evidence="3" key="1">
    <citation type="journal article" date="2020" name="Fungal Divers.">
        <title>Resolving the Mortierellaceae phylogeny through synthesis of multi-gene phylogenetics and phylogenomics.</title>
        <authorList>
            <person name="Vandepol N."/>
            <person name="Liber J."/>
            <person name="Desiro A."/>
            <person name="Na H."/>
            <person name="Kennedy M."/>
            <person name="Barry K."/>
            <person name="Grigoriev I.V."/>
            <person name="Miller A.N."/>
            <person name="O'Donnell K."/>
            <person name="Stajich J.E."/>
            <person name="Bonito G."/>
        </authorList>
    </citation>
    <scope>NUCLEOTIDE SEQUENCE</scope>
    <source>
        <strain evidence="3">NVP1</strain>
    </source>
</reference>
<dbReference type="InterPro" id="IPR002885">
    <property type="entry name" value="PPR_rpt"/>
</dbReference>
<dbReference type="Proteomes" id="UP000696485">
    <property type="component" value="Unassembled WGS sequence"/>
</dbReference>
<accession>A0A9P5SUL8</accession>
<name>A0A9P5SUL8_9FUNG</name>
<dbReference type="Pfam" id="PF01535">
    <property type="entry name" value="PPR"/>
    <property type="match status" value="1"/>
</dbReference>
<feature type="compositionally biased region" description="Polar residues" evidence="2">
    <location>
        <begin position="378"/>
        <end position="396"/>
    </location>
</feature>
<sequence>MNSRKRPARLGQGSSLDLTTLEIPMNASSTSSTSTTHTSTPSNQRFTLHYLEQSHRTRLLQMHQYFESVLGLTIGYYARIALLTAFSTAGDMITTTALFDSWRNQPIASGDTTHSRVRVGKEMYSAVIRGLVGNHFQDTDYNPFRAARDARTNVRNSGTTQVHAALELFYDLLRRGGTPTFETYHSLVVGMSVFKNDMEAAELLLDHMLVTKKRPYVQVLHVMIREYTRRREFRAAERLFDMLKEYRIRPKAVTCNMMLKAVFEMSPLEAQECMGRKRQEVTAFKRTKVAMLLAYMRHNKVELDQVTYSTLIYGFGHFPRGEGYPDMKRTMAELAQSRIEPNLAVLSSLLFAHLQQGKLTRAEVFLDQMVRLSHQEQQDYSTSKSDVQQDEFQQKPSPFARMSSQTKRHNYHEQQPSSLERAVLGKGPFHAIMLAQIEHGDVSGMERVLDKMMAAAEDNHKFLLTLTPAEVKRRPVVDLKADEHTAKIMLLGYLTARDFAKAELVQAQINARPEWAHLHQSFPLVLQDAPKPVLLTDHDSVLGELEGELDDDIEIDVTTLSAKLRGLMKSAPSP</sequence>
<dbReference type="AlphaFoldDB" id="A0A9P5SUL8"/>
<proteinExistence type="predicted"/>
<dbReference type="InterPro" id="IPR050667">
    <property type="entry name" value="PPR-containing_protein"/>
</dbReference>
<comment type="caution">
    <text evidence="3">The sequence shown here is derived from an EMBL/GenBank/DDBJ whole genome shotgun (WGS) entry which is preliminary data.</text>
</comment>
<feature type="region of interest" description="Disordered" evidence="2">
    <location>
        <begin position="377"/>
        <end position="406"/>
    </location>
</feature>
<dbReference type="Gene3D" id="1.25.40.10">
    <property type="entry name" value="Tetratricopeptide repeat domain"/>
    <property type="match status" value="2"/>
</dbReference>
<dbReference type="PANTHER" id="PTHR47939:SF13">
    <property type="entry name" value="OS03G0201400 PROTEIN"/>
    <property type="match status" value="1"/>
</dbReference>
<dbReference type="EMBL" id="JAAAUY010000090">
    <property type="protein sequence ID" value="KAF9335683.1"/>
    <property type="molecule type" value="Genomic_DNA"/>
</dbReference>
<keyword evidence="1" id="KW-0677">Repeat</keyword>
<evidence type="ECO:0000256" key="2">
    <source>
        <dbReference type="SAM" id="MobiDB-lite"/>
    </source>
</evidence>
<keyword evidence="4" id="KW-1185">Reference proteome</keyword>
<organism evidence="3 4">
    <name type="scientific">Podila minutissima</name>
    <dbReference type="NCBI Taxonomy" id="64525"/>
    <lineage>
        <taxon>Eukaryota</taxon>
        <taxon>Fungi</taxon>
        <taxon>Fungi incertae sedis</taxon>
        <taxon>Mucoromycota</taxon>
        <taxon>Mortierellomycotina</taxon>
        <taxon>Mortierellomycetes</taxon>
        <taxon>Mortierellales</taxon>
        <taxon>Mortierellaceae</taxon>
        <taxon>Podila</taxon>
    </lineage>
</organism>
<evidence type="ECO:0000313" key="3">
    <source>
        <dbReference type="EMBL" id="KAF9335683.1"/>
    </source>
</evidence>
<dbReference type="PANTHER" id="PTHR47939">
    <property type="entry name" value="MEMBRANE-ASSOCIATED SALT-INDUCIBLE PROTEIN-LIKE"/>
    <property type="match status" value="1"/>
</dbReference>
<protein>
    <recommendedName>
        <fullName evidence="5">Pentatricopeptide repeat-containing protein</fullName>
    </recommendedName>
</protein>
<evidence type="ECO:0000313" key="4">
    <source>
        <dbReference type="Proteomes" id="UP000696485"/>
    </source>
</evidence>
<evidence type="ECO:0000256" key="1">
    <source>
        <dbReference type="ARBA" id="ARBA00022737"/>
    </source>
</evidence>
<evidence type="ECO:0008006" key="5">
    <source>
        <dbReference type="Google" id="ProtNLM"/>
    </source>
</evidence>
<dbReference type="InterPro" id="IPR011990">
    <property type="entry name" value="TPR-like_helical_dom_sf"/>
</dbReference>
<gene>
    <name evidence="3" type="ORF">BG006_010937</name>
</gene>